<dbReference type="InterPro" id="IPR012301">
    <property type="entry name" value="Malic_N_dom"/>
</dbReference>
<dbReference type="Proteomes" id="UP001596996">
    <property type="component" value="Unassembled WGS sequence"/>
</dbReference>
<dbReference type="Pfam" id="PF01515">
    <property type="entry name" value="PTA_PTB"/>
    <property type="match status" value="1"/>
</dbReference>
<proteinExistence type="inferred from homology"/>
<keyword evidence="6 10" id="KW-0560">Oxidoreductase</keyword>
<dbReference type="PANTHER" id="PTHR43237:SF4">
    <property type="entry name" value="NADP-DEPENDENT MALIC ENZYME"/>
    <property type="match status" value="1"/>
</dbReference>
<dbReference type="Pfam" id="PF00390">
    <property type="entry name" value="malic"/>
    <property type="match status" value="1"/>
</dbReference>
<reference evidence="11" key="1">
    <citation type="journal article" date="2019" name="Int. J. Syst. Evol. Microbiol.">
        <title>The Global Catalogue of Microorganisms (GCM) 10K type strain sequencing project: providing services to taxonomists for standard genome sequencing and annotation.</title>
        <authorList>
            <consortium name="The Broad Institute Genomics Platform"/>
            <consortium name="The Broad Institute Genome Sequencing Center for Infectious Disease"/>
            <person name="Wu L."/>
            <person name="Ma J."/>
        </authorList>
    </citation>
    <scope>NUCLEOTIDE SEQUENCE [LARGE SCALE GENOMIC DNA]</scope>
    <source>
        <strain evidence="11">CCUG 61707</strain>
    </source>
</reference>
<accession>A0ABW3I9F4</accession>
<evidence type="ECO:0000256" key="4">
    <source>
        <dbReference type="ARBA" id="ARBA00008756"/>
    </source>
</evidence>
<protein>
    <submittedName>
        <fullName evidence="10">NADP-dependent malic enzyme</fullName>
        <ecNumber evidence="10">1.1.1.40</ecNumber>
    </submittedName>
</protein>
<evidence type="ECO:0000259" key="9">
    <source>
        <dbReference type="SMART" id="SM01274"/>
    </source>
</evidence>
<evidence type="ECO:0000313" key="11">
    <source>
        <dbReference type="Proteomes" id="UP001596996"/>
    </source>
</evidence>
<dbReference type="InterPro" id="IPR036291">
    <property type="entry name" value="NAD(P)-bd_dom_sf"/>
</dbReference>
<dbReference type="InterPro" id="IPR012302">
    <property type="entry name" value="Malic_NAD-bd"/>
</dbReference>
<dbReference type="RefSeq" id="WP_380820860.1">
    <property type="nucleotide sequence ID" value="NZ_JBHTJN010000011.1"/>
</dbReference>
<evidence type="ECO:0000256" key="6">
    <source>
        <dbReference type="ARBA" id="ARBA00023002"/>
    </source>
</evidence>
<dbReference type="InterPro" id="IPR002505">
    <property type="entry name" value="PTA_PTB"/>
</dbReference>
<organism evidence="10 11">
    <name type="scientific">Seminibacterium arietis</name>
    <dbReference type="NCBI Taxonomy" id="1173502"/>
    <lineage>
        <taxon>Bacteria</taxon>
        <taxon>Pseudomonadati</taxon>
        <taxon>Pseudomonadota</taxon>
        <taxon>Gammaproteobacteria</taxon>
        <taxon>Pasteurellales</taxon>
        <taxon>Pasteurellaceae</taxon>
        <taxon>Seminibacterium</taxon>
    </lineage>
</organism>
<comment type="cofactor">
    <cofactor evidence="2">
        <name>Mg(2+)</name>
        <dbReference type="ChEBI" id="CHEBI:18420"/>
    </cofactor>
</comment>
<dbReference type="Gene3D" id="3.40.50.10750">
    <property type="entry name" value="Isocitrate/Isopropylmalate dehydrogenase-like"/>
    <property type="match status" value="1"/>
</dbReference>
<evidence type="ECO:0000256" key="2">
    <source>
        <dbReference type="ARBA" id="ARBA00001946"/>
    </source>
</evidence>
<dbReference type="InterPro" id="IPR046346">
    <property type="entry name" value="Aminoacid_DH-like_N_sf"/>
</dbReference>
<dbReference type="InterPro" id="IPR042112">
    <property type="entry name" value="P_AcTrfase_dom2"/>
</dbReference>
<dbReference type="GO" id="GO:0004473">
    <property type="term" value="F:malate dehydrogenase (decarboxylating) (NADP+) activity"/>
    <property type="evidence" value="ECO:0007669"/>
    <property type="project" value="UniProtKB-EC"/>
</dbReference>
<dbReference type="InterPro" id="IPR037062">
    <property type="entry name" value="Malic_N_dom_sf"/>
</dbReference>
<dbReference type="Pfam" id="PF03949">
    <property type="entry name" value="Malic_M"/>
    <property type="match status" value="1"/>
</dbReference>
<dbReference type="CDD" id="cd05311">
    <property type="entry name" value="NAD_bind_2_malic_enz"/>
    <property type="match status" value="1"/>
</dbReference>
<evidence type="ECO:0000256" key="7">
    <source>
        <dbReference type="ARBA" id="ARBA00023268"/>
    </source>
</evidence>
<comment type="similarity">
    <text evidence="3">In the N-terminal section; belongs to the malic enzymes family.</text>
</comment>
<dbReference type="Gene3D" id="3.40.50.720">
    <property type="entry name" value="NAD(P)-binding Rossmann-like Domain"/>
    <property type="match status" value="1"/>
</dbReference>
<comment type="caution">
    <text evidence="10">The sequence shown here is derived from an EMBL/GenBank/DDBJ whole genome shotgun (WGS) entry which is preliminary data.</text>
</comment>
<evidence type="ECO:0000256" key="1">
    <source>
        <dbReference type="ARBA" id="ARBA00001936"/>
    </source>
</evidence>
<dbReference type="EC" id="1.1.1.40" evidence="10"/>
<evidence type="ECO:0000256" key="3">
    <source>
        <dbReference type="ARBA" id="ARBA00007686"/>
    </source>
</evidence>
<name>A0ABW3I9F4_9PAST</name>
<evidence type="ECO:0000259" key="8">
    <source>
        <dbReference type="SMART" id="SM00919"/>
    </source>
</evidence>
<dbReference type="SUPFAM" id="SSF53659">
    <property type="entry name" value="Isocitrate/Isopropylmalate dehydrogenase-like"/>
    <property type="match status" value="1"/>
</dbReference>
<evidence type="ECO:0000256" key="5">
    <source>
        <dbReference type="ARBA" id="ARBA00022723"/>
    </source>
</evidence>
<dbReference type="InterPro" id="IPR042113">
    <property type="entry name" value="P_AcTrfase_dom1"/>
</dbReference>
<comment type="similarity">
    <text evidence="4">In the C-terminal section; belongs to the phosphate acetyltransferase and butyryltransferase family.</text>
</comment>
<comment type="cofactor">
    <cofactor evidence="1">
        <name>Mn(2+)</name>
        <dbReference type="ChEBI" id="CHEBI:29035"/>
    </cofactor>
</comment>
<keyword evidence="11" id="KW-1185">Reference proteome</keyword>
<gene>
    <name evidence="10" type="ORF">ACFQ02_06680</name>
</gene>
<dbReference type="Gene3D" id="3.40.50.10950">
    <property type="match status" value="1"/>
</dbReference>
<dbReference type="PANTHER" id="PTHR43237">
    <property type="entry name" value="NADP-DEPENDENT MALIC ENZYME"/>
    <property type="match status" value="1"/>
</dbReference>
<dbReference type="PROSITE" id="PS00331">
    <property type="entry name" value="MALIC_ENZYMES"/>
    <property type="match status" value="1"/>
</dbReference>
<evidence type="ECO:0000313" key="10">
    <source>
        <dbReference type="EMBL" id="MFD0966524.1"/>
    </source>
</evidence>
<dbReference type="SUPFAM" id="SSF51735">
    <property type="entry name" value="NAD(P)-binding Rossmann-fold domains"/>
    <property type="match status" value="1"/>
</dbReference>
<dbReference type="Gene3D" id="3.40.50.10380">
    <property type="entry name" value="Malic enzyme, N-terminal domain"/>
    <property type="match status" value="1"/>
</dbReference>
<keyword evidence="7" id="KW-0511">Multifunctional enzyme</keyword>
<dbReference type="SMART" id="SM00919">
    <property type="entry name" value="Malic_M"/>
    <property type="match status" value="1"/>
</dbReference>
<feature type="domain" description="Malic enzyme NAD-binding" evidence="8">
    <location>
        <begin position="163"/>
        <end position="401"/>
    </location>
</feature>
<dbReference type="InterPro" id="IPR051674">
    <property type="entry name" value="Malate_Decarboxylase"/>
</dbReference>
<dbReference type="SMART" id="SM01274">
    <property type="entry name" value="malic"/>
    <property type="match status" value="1"/>
</dbReference>
<dbReference type="EMBL" id="JBHTJN010000011">
    <property type="protein sequence ID" value="MFD0966524.1"/>
    <property type="molecule type" value="Genomic_DNA"/>
</dbReference>
<dbReference type="SUPFAM" id="SSF53223">
    <property type="entry name" value="Aminoacid dehydrogenase-like, N-terminal domain"/>
    <property type="match status" value="1"/>
</dbReference>
<keyword evidence="5" id="KW-0479">Metal-binding</keyword>
<sequence>MDFQLRQAALDFHEFPKPGKIEVTPSKSLATQRDLALAYSPGVAVPCLEIQADPAAAYRYTARGNLVAVISNGSAVLGLGNIGALAGKPVMEGKGVLFKKFADVDVFDIEIDEKDPDKLVEIIAALEPTFGGINLEDIKAPECFYIEQKLRERMKIPVFHDDQHGTAIISAAAVLNGLRIVNKKIENVKLVASGAGAASIACLNLLVSLGMKRENITVCDSKGVIYKGRDAHIDDTKKRYAVDDNGARTLGDVIPDSDIFLGCSAAGALTQEMVKSMGPNPLILALANPEPEILPPLAKAVRPDAIVCTGRSDYPNQVNNVLCFPFIFRGALDVSATTINEEMKLAAVYAIADLALAEQNEVVTSAYGGNEVSFGAEYLIPKPFDPRLIVKIAPAVAKAAMDSGVATRPIEDFDAYVEKLSQFVYKTNLFMKPVFAKAKQDKKRVLLTDGEESRVLHAVQEVATLGIAEPILIGRTAVIEQQIKKLGLLIKKDIDFKVIDIESNPYFDECWTAYHHKLKRHGMTESGAKLKMRHNSTALGAMLVELGKADSLLCGLVGPYGSHLKELRKVMKVKDGEIPATVNGLILPIGNLFIADTFVNPNPTTEELAKIVLMSAQEMQHFGIKPQVALVSHSNYGSFEDESAVKMKGVLPLVRQADSDLIIDGEMRCNIALSESLRNEVMPDSPIKGAANLLIMPNMETARISLNLLQGTSNAVTIGPILMGFEKSVHVLTSASSVRRIINMIAVAAVKSQV</sequence>
<dbReference type="InterPro" id="IPR012188">
    <property type="entry name" value="ME_PTA"/>
</dbReference>
<feature type="domain" description="Malic enzyme N-terminal" evidence="9">
    <location>
        <begin position="18"/>
        <end position="151"/>
    </location>
</feature>
<dbReference type="InterPro" id="IPR045213">
    <property type="entry name" value="Malic_NAD-bd_bact_type"/>
</dbReference>
<dbReference type="InterPro" id="IPR015884">
    <property type="entry name" value="Malic_enzyme_CS"/>
</dbReference>
<dbReference type="PIRSF" id="PIRSF036684">
    <property type="entry name" value="ME_PTA"/>
    <property type="match status" value="1"/>
</dbReference>